<evidence type="ECO:0000313" key="4">
    <source>
        <dbReference type="Proteomes" id="UP001063228"/>
    </source>
</evidence>
<feature type="domain" description="Toxin co-regulated pilus biosynthesis protein Q C-terminal" evidence="2">
    <location>
        <begin position="294"/>
        <end position="374"/>
    </location>
</feature>
<dbReference type="InterPro" id="IPR022260">
    <property type="entry name" value="Integr_conj_element_PilL"/>
</dbReference>
<evidence type="ECO:0000256" key="1">
    <source>
        <dbReference type="SAM" id="MobiDB-lite"/>
    </source>
</evidence>
<dbReference type="RefSeq" id="WP_263272221.1">
    <property type="nucleotide sequence ID" value="NZ_CP081201.1"/>
</dbReference>
<dbReference type="InterPro" id="IPR018927">
    <property type="entry name" value="Pilus_synth_Q_C"/>
</dbReference>
<dbReference type="PROSITE" id="PS51257">
    <property type="entry name" value="PROKAR_LIPOPROTEIN"/>
    <property type="match status" value="1"/>
</dbReference>
<dbReference type="NCBIfam" id="TIGR03748">
    <property type="entry name" value="conj_PilL"/>
    <property type="match status" value="1"/>
</dbReference>
<organism evidence="3 4">
    <name type="scientific">Pseudomonas phytophila</name>
    <dbReference type="NCBI Taxonomy" id="2867264"/>
    <lineage>
        <taxon>Bacteria</taxon>
        <taxon>Pseudomonadati</taxon>
        <taxon>Pseudomonadota</taxon>
        <taxon>Gammaproteobacteria</taxon>
        <taxon>Pseudomonadales</taxon>
        <taxon>Pseudomonadaceae</taxon>
        <taxon>Pseudomonas</taxon>
    </lineage>
</organism>
<accession>A0ABY6FME7</accession>
<dbReference type="Gene3D" id="3.55.50.70">
    <property type="match status" value="1"/>
</dbReference>
<proteinExistence type="predicted"/>
<evidence type="ECO:0000313" key="3">
    <source>
        <dbReference type="EMBL" id="UXZ99088.1"/>
    </source>
</evidence>
<protein>
    <submittedName>
        <fullName evidence="3">TcpQ domain-containing protein</fullName>
    </submittedName>
</protein>
<dbReference type="Pfam" id="PF10671">
    <property type="entry name" value="TcpQ"/>
    <property type="match status" value="1"/>
</dbReference>
<sequence>MIRQLSVISVLALIAGCAQQETKAVSSGIDESRNPELLTPDLYQGSKGADASNVRYSRYTVVNTSPGAEQRDLMSQIIDVSIPGNMRPSVQDAMQYVVDRSGYSLCPSSTEHVNILYTRPLPAAQYKLGPMTLRDTLQVLAGPAWQVKVNEVTRGVCFVLRPGYQLPDSPKPAAVAQTSLPVSVGSASVASTTSPVTVLTAPATGAPFSKDSTPGSLPPVKSGTQPAKQLAAPISSRAKEGTPIQLKLTAVAKSKTTPTPSAPSPVSKAVASISPGLVKPEPVVPPVAAVALQQHWEAPVGSTLRQSVEDWAKRAGWQVIWVPEDLDYPIEAPLRFTGSFSSAISQIFPLYDNAKRSFVVDGSEGQGQSVLHVSERRK</sequence>
<dbReference type="Proteomes" id="UP001063228">
    <property type="component" value="Chromosome"/>
</dbReference>
<evidence type="ECO:0000259" key="2">
    <source>
        <dbReference type="Pfam" id="PF10671"/>
    </source>
</evidence>
<keyword evidence="4" id="KW-1185">Reference proteome</keyword>
<dbReference type="EMBL" id="CP081201">
    <property type="protein sequence ID" value="UXZ99088.1"/>
    <property type="molecule type" value="Genomic_DNA"/>
</dbReference>
<reference evidence="3" key="1">
    <citation type="submission" date="2021-08" db="EMBL/GenBank/DDBJ databases">
        <title>Complete genome sequence of Pseudomonas phytophila.</title>
        <authorList>
            <person name="Weir B.S."/>
            <person name="Templeton M.D."/>
            <person name="Arshed S."/>
            <person name="Andersen M.T."/>
            <person name="Jayaraman J."/>
        </authorList>
    </citation>
    <scope>NUCLEOTIDE SEQUENCE</scope>
    <source>
        <strain evidence="3">ICMP 23753</strain>
    </source>
</reference>
<gene>
    <name evidence="3" type="ORF">K3169_04990</name>
</gene>
<name>A0ABY6FME7_9PSED</name>
<feature type="region of interest" description="Disordered" evidence="1">
    <location>
        <begin position="204"/>
        <end position="225"/>
    </location>
</feature>